<proteinExistence type="predicted"/>
<evidence type="ECO:0000256" key="1">
    <source>
        <dbReference type="SAM" id="MobiDB-lite"/>
    </source>
</evidence>
<accession>A0AA88DJL6</accession>
<keyword evidence="3" id="KW-1185">Reference proteome</keyword>
<dbReference type="EMBL" id="BTGU01000037">
    <property type="protein sequence ID" value="GMN51309.1"/>
    <property type="molecule type" value="Genomic_DNA"/>
</dbReference>
<feature type="region of interest" description="Disordered" evidence="1">
    <location>
        <begin position="1"/>
        <end position="36"/>
    </location>
</feature>
<dbReference type="Proteomes" id="UP001187192">
    <property type="component" value="Unassembled WGS sequence"/>
</dbReference>
<reference evidence="2" key="1">
    <citation type="submission" date="2023-07" db="EMBL/GenBank/DDBJ databases">
        <title>draft genome sequence of fig (Ficus carica).</title>
        <authorList>
            <person name="Takahashi T."/>
            <person name="Nishimura K."/>
        </authorList>
    </citation>
    <scope>NUCLEOTIDE SEQUENCE</scope>
</reference>
<evidence type="ECO:0000313" key="3">
    <source>
        <dbReference type="Proteomes" id="UP001187192"/>
    </source>
</evidence>
<comment type="caution">
    <text evidence="2">The sequence shown here is derived from an EMBL/GenBank/DDBJ whole genome shotgun (WGS) entry which is preliminary data.</text>
</comment>
<name>A0AA88DJL6_FICCA</name>
<organism evidence="2 3">
    <name type="scientific">Ficus carica</name>
    <name type="common">Common fig</name>
    <dbReference type="NCBI Taxonomy" id="3494"/>
    <lineage>
        <taxon>Eukaryota</taxon>
        <taxon>Viridiplantae</taxon>
        <taxon>Streptophyta</taxon>
        <taxon>Embryophyta</taxon>
        <taxon>Tracheophyta</taxon>
        <taxon>Spermatophyta</taxon>
        <taxon>Magnoliopsida</taxon>
        <taxon>eudicotyledons</taxon>
        <taxon>Gunneridae</taxon>
        <taxon>Pentapetalae</taxon>
        <taxon>rosids</taxon>
        <taxon>fabids</taxon>
        <taxon>Rosales</taxon>
        <taxon>Moraceae</taxon>
        <taxon>Ficeae</taxon>
        <taxon>Ficus</taxon>
    </lineage>
</organism>
<evidence type="ECO:0000313" key="2">
    <source>
        <dbReference type="EMBL" id="GMN51309.1"/>
    </source>
</evidence>
<protein>
    <submittedName>
        <fullName evidence="2">Uncharacterized protein</fullName>
    </submittedName>
</protein>
<sequence length="231" mass="25213">MEEHPWCDGNGGMGNGRRQFRSGFTHPKSFPPAASVSNHSGNSLLRTTLAILFLIFQPLRLPPLPHRLRPDLHLPSQIRISSRLSAQAPRLAPPSKPHVAVTHTLLSSQTPAIKATENRDGFVRPTTHRHCRRAHAPNGFVARGRGGSVARGRGGEGARRLDGSVVGSRRRGMARAWRSLGTISPTLDDAMSHVLDVETMTCQSLIPLPCGTASWFPSGAFSMWMVCKLRL</sequence>
<gene>
    <name evidence="2" type="ORF">TIFTF001_020461</name>
</gene>
<dbReference type="AlphaFoldDB" id="A0AA88DJL6"/>